<dbReference type="REBASE" id="391671">
    <property type="entry name" value="M.GmiS552ORF11130P"/>
</dbReference>
<dbReference type="PANTHER" id="PTHR33841">
    <property type="entry name" value="DNA METHYLTRANSFERASE YEEA-RELATED"/>
    <property type="match status" value="1"/>
</dbReference>
<dbReference type="PANTHER" id="PTHR33841:SF5">
    <property type="entry name" value="DNA METHYLASE (MODIFICATION METHYLASE) (METHYLTRANSFERASE)-RELATED"/>
    <property type="match status" value="1"/>
</dbReference>
<feature type="domain" description="DNA methylase adenine-specific" evidence="5">
    <location>
        <begin position="37"/>
        <end position="235"/>
    </location>
</feature>
<organism evidence="7 8">
    <name type="scientific">Glutamicibacter mishrai</name>
    <dbReference type="NCBI Taxonomy" id="1775880"/>
    <lineage>
        <taxon>Bacteria</taxon>
        <taxon>Bacillati</taxon>
        <taxon>Actinomycetota</taxon>
        <taxon>Actinomycetes</taxon>
        <taxon>Micrococcales</taxon>
        <taxon>Micrococcaceae</taxon>
        <taxon>Glutamicibacter</taxon>
    </lineage>
</organism>
<gene>
    <name evidence="7" type="ORF">D3791_11130</name>
</gene>
<keyword evidence="8" id="KW-1185">Reference proteome</keyword>
<evidence type="ECO:0000256" key="2">
    <source>
        <dbReference type="ARBA" id="ARBA00022679"/>
    </source>
</evidence>
<dbReference type="Proteomes" id="UP000502331">
    <property type="component" value="Chromosome"/>
</dbReference>
<evidence type="ECO:0000259" key="6">
    <source>
        <dbReference type="Pfam" id="PF22837"/>
    </source>
</evidence>
<dbReference type="InterPro" id="IPR050953">
    <property type="entry name" value="N4_N6_ade-DNA_methylase"/>
</dbReference>
<dbReference type="GO" id="GO:0009007">
    <property type="term" value="F:site-specific DNA-methyltransferase (adenine-specific) activity"/>
    <property type="evidence" value="ECO:0007669"/>
    <property type="project" value="UniProtKB-EC"/>
</dbReference>
<name>A0A6H0SKB7_9MICC</name>
<protein>
    <submittedName>
        <fullName evidence="7">SAM-dependent methyltransferase</fullName>
    </submittedName>
</protein>
<keyword evidence="3" id="KW-0949">S-adenosyl-L-methionine</keyword>
<sequence>MDKLSSRARSSASSQTVWPPWKDHCVLSKEQKEQATARHARGAYFTPEPVAAFMAQWALQAPASKVLEPSCGDAQFLQAIHHELGARHGQTQLLGYELHEPTVAQARQRLAEQSINAKIRQADFFDIQGTGDMDVVIGNPPYVRYQLHRGADRQRSRLAAKNAGVELNELASIWAAFVVHATSFLAPGGRMALVLPAELMFVNYAGVVRAMLLERFATVNLAVFEQRLFADAQEEVVLLLAEGYQQGPSEHFNLHQFRNAQDLAQLGSGTRHVPERAADRWTGSLVGLEAQGILAAANAGGHFAILKSWGETSLGAVTGNNKWFTLTEQQVRELALDTQDLIRISPPGSRHLRGLELDQPGWERLRDHGAATYLFRPAGAPSAAGERLVATGELANVDQAYKCRVRSPWWRVPVLSVPDLFMTYMNADTPRLTTNEAQVHHINSIHGVYLGADARELGRELLPLASLNTLTMLGAEMVGRSYGGGILKLEPREADVLPVPSIAMVQQHAEALRGIKPVVRGLLAAGKKQEATEMVDGIVLERMLALNQDAVQTIRAARTNMLERRKARGKAVKG</sequence>
<keyword evidence="1 7" id="KW-0489">Methyltransferase</keyword>
<evidence type="ECO:0000313" key="8">
    <source>
        <dbReference type="Proteomes" id="UP000502331"/>
    </source>
</evidence>
<dbReference type="InterPro" id="IPR003356">
    <property type="entry name" value="DNA_methylase_A-5"/>
</dbReference>
<dbReference type="GO" id="GO:0003677">
    <property type="term" value="F:DNA binding"/>
    <property type="evidence" value="ECO:0007669"/>
    <property type="project" value="InterPro"/>
</dbReference>
<dbReference type="GO" id="GO:0032259">
    <property type="term" value="P:methylation"/>
    <property type="evidence" value="ECO:0007669"/>
    <property type="project" value="UniProtKB-KW"/>
</dbReference>
<feature type="domain" description="Type II methyltransferase M.Eco57I C-terminal" evidence="6">
    <location>
        <begin position="279"/>
        <end position="540"/>
    </location>
</feature>
<dbReference type="GO" id="GO:0009307">
    <property type="term" value="P:DNA restriction-modification system"/>
    <property type="evidence" value="ECO:0007669"/>
    <property type="project" value="UniProtKB-KW"/>
</dbReference>
<dbReference type="Gene3D" id="3.40.50.150">
    <property type="entry name" value="Vaccinia Virus protein VP39"/>
    <property type="match status" value="1"/>
</dbReference>
<dbReference type="PRINTS" id="PR00507">
    <property type="entry name" value="N12N6MTFRASE"/>
</dbReference>
<dbReference type="CDD" id="cd02440">
    <property type="entry name" value="AdoMet_MTases"/>
    <property type="match status" value="1"/>
</dbReference>
<accession>A0A6H0SKB7</accession>
<keyword evidence="2 7" id="KW-0808">Transferase</keyword>
<evidence type="ECO:0000259" key="5">
    <source>
        <dbReference type="Pfam" id="PF02384"/>
    </source>
</evidence>
<dbReference type="InterPro" id="IPR029063">
    <property type="entry name" value="SAM-dependent_MTases_sf"/>
</dbReference>
<keyword evidence="4" id="KW-0680">Restriction system</keyword>
<proteinExistence type="predicted"/>
<dbReference type="EMBL" id="CP032549">
    <property type="protein sequence ID" value="QIV87610.1"/>
    <property type="molecule type" value="Genomic_DNA"/>
</dbReference>
<evidence type="ECO:0000256" key="1">
    <source>
        <dbReference type="ARBA" id="ARBA00022603"/>
    </source>
</evidence>
<dbReference type="GO" id="GO:0008170">
    <property type="term" value="F:N-methyltransferase activity"/>
    <property type="evidence" value="ECO:0007669"/>
    <property type="project" value="InterPro"/>
</dbReference>
<dbReference type="SUPFAM" id="SSF53335">
    <property type="entry name" value="S-adenosyl-L-methionine-dependent methyltransferases"/>
    <property type="match status" value="1"/>
</dbReference>
<dbReference type="Pfam" id="PF22837">
    <property type="entry name" value="M_Eco57I_C"/>
    <property type="match status" value="1"/>
</dbReference>
<dbReference type="PROSITE" id="PS00092">
    <property type="entry name" value="N6_MTASE"/>
    <property type="match status" value="1"/>
</dbReference>
<dbReference type="InterPro" id="IPR002052">
    <property type="entry name" value="DNA_methylase_N6_adenine_CS"/>
</dbReference>
<evidence type="ECO:0000313" key="7">
    <source>
        <dbReference type="EMBL" id="QIV87610.1"/>
    </source>
</evidence>
<evidence type="ECO:0000256" key="3">
    <source>
        <dbReference type="ARBA" id="ARBA00022691"/>
    </source>
</evidence>
<reference evidence="7 8" key="1">
    <citation type="submission" date="2018-09" db="EMBL/GenBank/DDBJ databases">
        <title>Glutamicibacter mishrai S5-52T (LMG 29155T = KCTC 39846T).</title>
        <authorList>
            <person name="Das S.K."/>
        </authorList>
    </citation>
    <scope>NUCLEOTIDE SEQUENCE [LARGE SCALE GENOMIC DNA]</scope>
    <source>
        <strain evidence="7 8">S5-52</strain>
    </source>
</reference>
<evidence type="ECO:0000256" key="4">
    <source>
        <dbReference type="ARBA" id="ARBA00022747"/>
    </source>
</evidence>
<dbReference type="InterPro" id="IPR054520">
    <property type="entry name" value="M_Eco57I_C"/>
</dbReference>
<dbReference type="Pfam" id="PF02384">
    <property type="entry name" value="N6_Mtase"/>
    <property type="match status" value="1"/>
</dbReference>
<dbReference type="AlphaFoldDB" id="A0A6H0SKB7"/>